<gene>
    <name evidence="1" type="ORF">LCGC14_1690360</name>
</gene>
<evidence type="ECO:0000313" key="1">
    <source>
        <dbReference type="EMBL" id="KKM15995.1"/>
    </source>
</evidence>
<name>A0A0F9KL27_9ZZZZ</name>
<sequence>RQAQEGKNETVLQLWQREGLPRLRPASTDYDVALARSREYMKAALDTTDPHPRVEIFDHLSKLRAELDRYVVDCVVQGPRRGETIDRPRKGNSDLIECYQYLSGMGLRAHRRVPVRLVPARFRCHTAA</sequence>
<organism evidence="1">
    <name type="scientific">marine sediment metagenome</name>
    <dbReference type="NCBI Taxonomy" id="412755"/>
    <lineage>
        <taxon>unclassified sequences</taxon>
        <taxon>metagenomes</taxon>
        <taxon>ecological metagenomes</taxon>
    </lineage>
</organism>
<comment type="caution">
    <text evidence="1">The sequence shown here is derived from an EMBL/GenBank/DDBJ whole genome shotgun (WGS) entry which is preliminary data.</text>
</comment>
<reference evidence="1" key="1">
    <citation type="journal article" date="2015" name="Nature">
        <title>Complex archaea that bridge the gap between prokaryotes and eukaryotes.</title>
        <authorList>
            <person name="Spang A."/>
            <person name="Saw J.H."/>
            <person name="Jorgensen S.L."/>
            <person name="Zaremba-Niedzwiedzka K."/>
            <person name="Martijn J."/>
            <person name="Lind A.E."/>
            <person name="van Eijk R."/>
            <person name="Schleper C."/>
            <person name="Guy L."/>
            <person name="Ettema T.J."/>
        </authorList>
    </citation>
    <scope>NUCLEOTIDE SEQUENCE</scope>
</reference>
<protein>
    <submittedName>
        <fullName evidence="1">Uncharacterized protein</fullName>
    </submittedName>
</protein>
<dbReference type="AlphaFoldDB" id="A0A0F9KL27"/>
<dbReference type="EMBL" id="LAZR01014777">
    <property type="protein sequence ID" value="KKM15995.1"/>
    <property type="molecule type" value="Genomic_DNA"/>
</dbReference>
<proteinExistence type="predicted"/>
<accession>A0A0F9KL27</accession>
<feature type="non-terminal residue" evidence="1">
    <location>
        <position position="1"/>
    </location>
</feature>